<evidence type="ECO:0000256" key="6">
    <source>
        <dbReference type="ARBA" id="ARBA00024343"/>
    </source>
</evidence>
<feature type="domain" description="AP2/ERF" evidence="8">
    <location>
        <begin position="98"/>
        <end position="155"/>
    </location>
</feature>
<comment type="subcellular location">
    <subcellularLocation>
        <location evidence="1">Nucleus</location>
    </subcellularLocation>
</comment>
<evidence type="ECO:0000256" key="3">
    <source>
        <dbReference type="ARBA" id="ARBA00023125"/>
    </source>
</evidence>
<evidence type="ECO:0000256" key="7">
    <source>
        <dbReference type="SAM" id="MobiDB-lite"/>
    </source>
</evidence>
<dbReference type="CDD" id="cd00018">
    <property type="entry name" value="AP2"/>
    <property type="match status" value="1"/>
</dbReference>
<dbReference type="PANTHER" id="PTHR31190">
    <property type="entry name" value="DNA-BINDING DOMAIN"/>
    <property type="match status" value="1"/>
</dbReference>
<dbReference type="InterPro" id="IPR001471">
    <property type="entry name" value="AP2/ERF_dom"/>
</dbReference>
<evidence type="ECO:0000256" key="2">
    <source>
        <dbReference type="ARBA" id="ARBA00023015"/>
    </source>
</evidence>
<keyword evidence="3" id="KW-0238">DNA-binding</keyword>
<protein>
    <submittedName>
        <fullName evidence="9">Transcription factor ERF54</fullName>
    </submittedName>
</protein>
<dbReference type="GO" id="GO:0003700">
    <property type="term" value="F:DNA-binding transcription factor activity"/>
    <property type="evidence" value="ECO:0007669"/>
    <property type="project" value="InterPro"/>
</dbReference>
<proteinExistence type="evidence at transcript level"/>
<organism evidence="9">
    <name type="scientific">Fragaria ananassa</name>
    <name type="common">Strawberry</name>
    <name type="synonym">Fragaria chiloensis x Fragaria virginiana</name>
    <dbReference type="NCBI Taxonomy" id="3747"/>
    <lineage>
        <taxon>Eukaryota</taxon>
        <taxon>Viridiplantae</taxon>
        <taxon>Streptophyta</taxon>
        <taxon>Embryophyta</taxon>
        <taxon>Tracheophyta</taxon>
        <taxon>Spermatophyta</taxon>
        <taxon>Magnoliopsida</taxon>
        <taxon>eudicotyledons</taxon>
        <taxon>Gunneridae</taxon>
        <taxon>Pentapetalae</taxon>
        <taxon>rosids</taxon>
        <taxon>fabids</taxon>
        <taxon>Rosales</taxon>
        <taxon>Rosaceae</taxon>
        <taxon>Rosoideae</taxon>
        <taxon>Potentilleae</taxon>
        <taxon>Fragariinae</taxon>
        <taxon>Fragaria</taxon>
    </lineage>
</organism>
<dbReference type="GO" id="GO:0003677">
    <property type="term" value="F:DNA binding"/>
    <property type="evidence" value="ECO:0007669"/>
    <property type="project" value="UniProtKB-KW"/>
</dbReference>
<dbReference type="GO" id="GO:0005634">
    <property type="term" value="C:nucleus"/>
    <property type="evidence" value="ECO:0007669"/>
    <property type="project" value="UniProtKB-SubCell"/>
</dbReference>
<dbReference type="PANTHER" id="PTHR31190:SF142">
    <property type="entry name" value="ETHYLENE-RESPONSIVE TRANSCRIPTION FACTOR RAP2-3"/>
    <property type="match status" value="1"/>
</dbReference>
<dbReference type="GO" id="GO:0009873">
    <property type="term" value="P:ethylene-activated signaling pathway"/>
    <property type="evidence" value="ECO:0007669"/>
    <property type="project" value="InterPro"/>
</dbReference>
<dbReference type="SMART" id="SM00380">
    <property type="entry name" value="AP2"/>
    <property type="match status" value="1"/>
</dbReference>
<evidence type="ECO:0000256" key="5">
    <source>
        <dbReference type="ARBA" id="ARBA00023242"/>
    </source>
</evidence>
<dbReference type="FunFam" id="3.30.730.10:FF:000001">
    <property type="entry name" value="Ethylene-responsive transcription factor 2"/>
    <property type="match status" value="1"/>
</dbReference>
<sequence length="275" mass="30710">MCGGAIISDFIEAKRSRKLTAEDLWSELDTISDLLGLDYSSTNNAQLLHHKLAQKPMVDPIAVTKVAVPTEIKEKKKTTIGIAEKEADGKTKRVRKNKYRGIRQRPWGKWAAEIRDPHQGIRVWLGTFNTPEEAALAYDQAAKRIRGNKAKLNFPATPAPAPAPARLQPPSKKRCMAPESTQSSALAMMGMGPYYPPFQNECYSKSETTADHDHEYELKEQISSLEKILGLDEPVTPNEVTSGLGMGEPESSDLWMLDDLVTHHQQQGYDHQLVY</sequence>
<keyword evidence="2" id="KW-0805">Transcription regulation</keyword>
<evidence type="ECO:0000256" key="1">
    <source>
        <dbReference type="ARBA" id="ARBA00004123"/>
    </source>
</evidence>
<dbReference type="Pfam" id="PF00847">
    <property type="entry name" value="AP2"/>
    <property type="match status" value="1"/>
</dbReference>
<dbReference type="PROSITE" id="PS51032">
    <property type="entry name" value="AP2_ERF"/>
    <property type="match status" value="1"/>
</dbReference>
<evidence type="ECO:0000256" key="4">
    <source>
        <dbReference type="ARBA" id="ARBA00023163"/>
    </source>
</evidence>
<dbReference type="InterPro" id="IPR044808">
    <property type="entry name" value="ERF_plant"/>
</dbReference>
<accession>A0A3Q8TBG5</accession>
<dbReference type="InterPro" id="IPR036955">
    <property type="entry name" value="AP2/ERF_dom_sf"/>
</dbReference>
<dbReference type="AlphaFoldDB" id="A0A3Q8TBG5"/>
<dbReference type="Gene3D" id="3.30.730.10">
    <property type="entry name" value="AP2/ERF domain"/>
    <property type="match status" value="1"/>
</dbReference>
<dbReference type="InterPro" id="IPR016177">
    <property type="entry name" value="DNA-bd_dom_sf"/>
</dbReference>
<dbReference type="EMBL" id="MH332956">
    <property type="protein sequence ID" value="AZL19456.1"/>
    <property type="molecule type" value="mRNA"/>
</dbReference>
<keyword evidence="4" id="KW-0804">Transcription</keyword>
<reference evidence="9" key="1">
    <citation type="submission" date="2018-05" db="EMBL/GenBank/DDBJ databases">
        <title>Full-length coding sequences of AP2/ERF genes and FaMYB98 from 'Yuexin' strawberry (Fragaria x ananassa).</title>
        <authorList>
            <person name="Zhang Y."/>
            <person name="Yin X."/>
            <person name="Xiao Y."/>
            <person name="Chen K."/>
        </authorList>
    </citation>
    <scope>NUCLEOTIDE SEQUENCE</scope>
</reference>
<comment type="similarity">
    <text evidence="6">Belongs to the AP2/ERF transcription factor family. ERF subfamily.</text>
</comment>
<evidence type="ECO:0000259" key="8">
    <source>
        <dbReference type="PROSITE" id="PS51032"/>
    </source>
</evidence>
<evidence type="ECO:0000313" key="9">
    <source>
        <dbReference type="EMBL" id="AZL19456.1"/>
    </source>
</evidence>
<name>A0A3Q8TBG5_FRAAN</name>
<keyword evidence="5" id="KW-0539">Nucleus</keyword>
<feature type="region of interest" description="Disordered" evidence="7">
    <location>
        <begin position="153"/>
        <end position="176"/>
    </location>
</feature>
<dbReference type="SUPFAM" id="SSF54171">
    <property type="entry name" value="DNA-binding domain"/>
    <property type="match status" value="1"/>
</dbReference>
<dbReference type="PRINTS" id="PR00367">
    <property type="entry name" value="ETHRSPELEMNT"/>
</dbReference>